<dbReference type="InterPro" id="IPR036291">
    <property type="entry name" value="NAD(P)-bd_dom_sf"/>
</dbReference>
<proteinExistence type="predicted"/>
<dbReference type="PANTHER" id="PTHR23406:SF90">
    <property type="entry name" value="MALIC ENZYME-RELATED"/>
    <property type="match status" value="1"/>
</dbReference>
<comment type="caution">
    <text evidence="2">The sequence shown here is derived from an EMBL/GenBank/DDBJ whole genome shotgun (WGS) entry which is preliminary data.</text>
</comment>
<accession>A0A6A3MF97</accession>
<dbReference type="PANTHER" id="PTHR23406">
    <property type="entry name" value="MALIC ENZYME-RELATED"/>
    <property type="match status" value="1"/>
</dbReference>
<dbReference type="Gene3D" id="3.40.50.720">
    <property type="entry name" value="NAD(P)-binding Rossmann-like Domain"/>
    <property type="match status" value="1"/>
</dbReference>
<dbReference type="InterPro" id="IPR046346">
    <property type="entry name" value="Aminoacid_DH-like_N_sf"/>
</dbReference>
<dbReference type="GO" id="GO:0005739">
    <property type="term" value="C:mitochondrion"/>
    <property type="evidence" value="ECO:0007669"/>
    <property type="project" value="TreeGrafter"/>
</dbReference>
<dbReference type="GO" id="GO:0006108">
    <property type="term" value="P:malate metabolic process"/>
    <property type="evidence" value="ECO:0007669"/>
    <property type="project" value="TreeGrafter"/>
</dbReference>
<dbReference type="InterPro" id="IPR037062">
    <property type="entry name" value="Malic_N_dom_sf"/>
</dbReference>
<sequence length="152" mass="16653">MCSAADTVSAKQAQEMRNTSEVAFERILGMGIPLGKLTLYTAYTGVPPQMRLPVVLDCGTNNLADPFYISRRQKRFEDFGNSTTTHFPFNDDVQGAAPVVLGGLLAAVPLPGKPISERKSVLELLAVEESRKKIWLADSRGLIVESRKESSR</sequence>
<organism evidence="2 3">
    <name type="scientific">Phytophthora rubi</name>
    <dbReference type="NCBI Taxonomy" id="129364"/>
    <lineage>
        <taxon>Eukaryota</taxon>
        <taxon>Sar</taxon>
        <taxon>Stramenopiles</taxon>
        <taxon>Oomycota</taxon>
        <taxon>Peronosporomycetes</taxon>
        <taxon>Peronosporales</taxon>
        <taxon>Peronosporaceae</taxon>
        <taxon>Phytophthora</taxon>
    </lineage>
</organism>
<dbReference type="SUPFAM" id="SSF53223">
    <property type="entry name" value="Aminoacid dehydrogenase-like, N-terminal domain"/>
    <property type="match status" value="1"/>
</dbReference>
<name>A0A6A3MF97_9STRA</name>
<dbReference type="GO" id="GO:0004473">
    <property type="term" value="F:malate dehydrogenase (decarboxylating) (NADP+) activity"/>
    <property type="evidence" value="ECO:0007669"/>
    <property type="project" value="TreeGrafter"/>
</dbReference>
<evidence type="ECO:0000313" key="3">
    <source>
        <dbReference type="Proteomes" id="UP000429607"/>
    </source>
</evidence>
<dbReference type="Gene3D" id="3.40.50.10380">
    <property type="entry name" value="Malic enzyme, N-terminal domain"/>
    <property type="match status" value="1"/>
</dbReference>
<feature type="domain" description="Malic enzyme N-terminal" evidence="1">
    <location>
        <begin position="29"/>
        <end position="78"/>
    </location>
</feature>
<gene>
    <name evidence="2" type="ORF">PR001_g11503</name>
</gene>
<dbReference type="Pfam" id="PF00390">
    <property type="entry name" value="malic"/>
    <property type="match status" value="1"/>
</dbReference>
<dbReference type="Proteomes" id="UP000429607">
    <property type="component" value="Unassembled WGS sequence"/>
</dbReference>
<evidence type="ECO:0000313" key="2">
    <source>
        <dbReference type="EMBL" id="KAE9029487.1"/>
    </source>
</evidence>
<reference evidence="2 3" key="1">
    <citation type="submission" date="2018-09" db="EMBL/GenBank/DDBJ databases">
        <title>Genomic investigation of the strawberry pathogen Phytophthora fragariae indicates pathogenicity is determined by transcriptional variation in three key races.</title>
        <authorList>
            <person name="Adams T.M."/>
            <person name="Armitage A.D."/>
            <person name="Sobczyk M.K."/>
            <person name="Bates H.J."/>
            <person name="Dunwell J.M."/>
            <person name="Nellist C.F."/>
            <person name="Harrison R.J."/>
        </authorList>
    </citation>
    <scope>NUCLEOTIDE SEQUENCE [LARGE SCALE GENOMIC DNA]</scope>
    <source>
        <strain evidence="2 3">SCRP249</strain>
    </source>
</reference>
<dbReference type="EMBL" id="QXFV01000710">
    <property type="protein sequence ID" value="KAE9029487.1"/>
    <property type="molecule type" value="Genomic_DNA"/>
</dbReference>
<dbReference type="InterPro" id="IPR012301">
    <property type="entry name" value="Malic_N_dom"/>
</dbReference>
<protein>
    <recommendedName>
        <fullName evidence="1">Malic enzyme N-terminal domain-containing protein</fullName>
    </recommendedName>
</protein>
<dbReference type="SUPFAM" id="SSF51735">
    <property type="entry name" value="NAD(P)-binding Rossmann-fold domains"/>
    <property type="match status" value="1"/>
</dbReference>
<evidence type="ECO:0000259" key="1">
    <source>
        <dbReference type="Pfam" id="PF00390"/>
    </source>
</evidence>
<dbReference type="AlphaFoldDB" id="A0A6A3MF97"/>